<dbReference type="OrthoDB" id="7822595at2"/>
<dbReference type="InterPro" id="IPR038404">
    <property type="entry name" value="TRAP_DctP_sf"/>
</dbReference>
<dbReference type="GO" id="GO:0055085">
    <property type="term" value="P:transmembrane transport"/>
    <property type="evidence" value="ECO:0007669"/>
    <property type="project" value="InterPro"/>
</dbReference>
<gene>
    <name evidence="3" type="ORF">FHP25_13965</name>
</gene>
<comment type="caution">
    <text evidence="3">The sequence shown here is derived from an EMBL/GenBank/DDBJ whole genome shotgun (WGS) entry which is preliminary data.</text>
</comment>
<name>A0A5C8PN89_9HYPH</name>
<dbReference type="EMBL" id="VDUZ01000014">
    <property type="protein sequence ID" value="TXL75346.1"/>
    <property type="molecule type" value="Genomic_DNA"/>
</dbReference>
<feature type="chain" id="PRO_5022886698" evidence="2">
    <location>
        <begin position="32"/>
        <end position="346"/>
    </location>
</feature>
<proteinExistence type="predicted"/>
<dbReference type="PANTHER" id="PTHR33376:SF15">
    <property type="entry name" value="BLL6794 PROTEIN"/>
    <property type="match status" value="1"/>
</dbReference>
<dbReference type="Gene3D" id="3.40.190.170">
    <property type="entry name" value="Bacterial extracellular solute-binding protein, family 7"/>
    <property type="match status" value="1"/>
</dbReference>
<dbReference type="NCBIfam" id="NF037995">
    <property type="entry name" value="TRAP_S1"/>
    <property type="match status" value="1"/>
</dbReference>
<dbReference type="PANTHER" id="PTHR33376">
    <property type="match status" value="1"/>
</dbReference>
<sequence>MKRSYLIRTAAIAGACGVLLPLMAGASPAQAIDLKLADRLPQDHYIARYTTSYFIDEVRKATNGAVTIQRYPSERLGKSKDMLNLTKAGVVDMGEYVPGYLGDQLPLSAVAELPGMVPTACMASAVYQDLARPGAFLDKNELAPAGIRLLYAVGLPAYQLFTSKKIDGLASLKGLKIRSTGAAMDAGLRQLGIVPIRMSAAELNESFSRGTVDGTSFPAASIYSYDLQKQTRFATSGLSFGSSMTFYGISTKVWAKLPPDVQKAMTDAGERTTKHGCALIDKDDKEALARLEKDGATLVTFSPADSQKFADLLKPVAEEWAQGVDKKRKPGSETLSAFRAALQQHQ</sequence>
<feature type="signal peptide" evidence="2">
    <location>
        <begin position="1"/>
        <end position="31"/>
    </location>
</feature>
<organism evidence="3 4">
    <name type="scientific">Vineibacter terrae</name>
    <dbReference type="NCBI Taxonomy" id="2586908"/>
    <lineage>
        <taxon>Bacteria</taxon>
        <taxon>Pseudomonadati</taxon>
        <taxon>Pseudomonadota</taxon>
        <taxon>Alphaproteobacteria</taxon>
        <taxon>Hyphomicrobiales</taxon>
        <taxon>Vineibacter</taxon>
    </lineage>
</organism>
<evidence type="ECO:0000256" key="2">
    <source>
        <dbReference type="SAM" id="SignalP"/>
    </source>
</evidence>
<dbReference type="RefSeq" id="WP_147847561.1">
    <property type="nucleotide sequence ID" value="NZ_VDUZ01000014.1"/>
</dbReference>
<dbReference type="InterPro" id="IPR018389">
    <property type="entry name" value="DctP_fam"/>
</dbReference>
<dbReference type="CDD" id="cd13601">
    <property type="entry name" value="PBP2_TRAP_DctP1_3_4_like"/>
    <property type="match status" value="1"/>
</dbReference>
<protein>
    <submittedName>
        <fullName evidence="3">C4-dicarboxylate ABC transporter</fullName>
    </submittedName>
</protein>
<keyword evidence="1 2" id="KW-0732">Signal</keyword>
<accession>A0A5C8PN89</accession>
<keyword evidence="4" id="KW-1185">Reference proteome</keyword>
<evidence type="ECO:0000256" key="1">
    <source>
        <dbReference type="ARBA" id="ARBA00022729"/>
    </source>
</evidence>
<dbReference type="AlphaFoldDB" id="A0A5C8PN89"/>
<evidence type="ECO:0000313" key="3">
    <source>
        <dbReference type="EMBL" id="TXL75346.1"/>
    </source>
</evidence>
<reference evidence="3 4" key="1">
    <citation type="submission" date="2019-06" db="EMBL/GenBank/DDBJ databases">
        <title>New taxonomy in bacterial strain CC-CFT640, isolated from vineyard.</title>
        <authorList>
            <person name="Lin S.-Y."/>
            <person name="Tsai C.-F."/>
            <person name="Young C.-C."/>
        </authorList>
    </citation>
    <scope>NUCLEOTIDE SEQUENCE [LARGE SCALE GENOMIC DNA]</scope>
    <source>
        <strain evidence="3 4">CC-CFT640</strain>
    </source>
</reference>
<dbReference type="Proteomes" id="UP000321638">
    <property type="component" value="Unassembled WGS sequence"/>
</dbReference>
<evidence type="ECO:0000313" key="4">
    <source>
        <dbReference type="Proteomes" id="UP000321638"/>
    </source>
</evidence>
<dbReference type="Pfam" id="PF03480">
    <property type="entry name" value="DctP"/>
    <property type="match status" value="1"/>
</dbReference>